<dbReference type="Pfam" id="PF13637">
    <property type="entry name" value="Ank_4"/>
    <property type="match status" value="1"/>
</dbReference>
<evidence type="ECO:0000256" key="2">
    <source>
        <dbReference type="ARBA" id="ARBA00023043"/>
    </source>
</evidence>
<sequence length="263" mass="26985">MPGNLMLMAAHLVGAAGFTSARSHIPSSAPCLGSRSCSATASFAESAAVASRRSVLATAAAALLSPAVAANAYDLPPPTEMTDPVALKKYAAMGNPDKKQQQGSAFIAITNGDMPTLQAMADNGWALGELADDAGKTVLHRAATLGNEPALKLLLKAGSPIDAYTSFNETPLHLAVRNNRLGCVKLLVDAGASTSAEYGKNGDTALSLAQKYKFEPIIDYLKSKGAPGAVAGSKAADTEIDRGAPGFLPSLPCPKVLKAYLCN</sequence>
<dbReference type="PROSITE" id="PS50088">
    <property type="entry name" value="ANK_REPEAT"/>
    <property type="match status" value="2"/>
</dbReference>
<dbReference type="InterPro" id="IPR050745">
    <property type="entry name" value="Multifunctional_regulatory"/>
</dbReference>
<reference evidence="5" key="1">
    <citation type="submission" date="2021-01" db="EMBL/GenBank/DDBJ databases">
        <authorList>
            <person name="Corre E."/>
            <person name="Pelletier E."/>
            <person name="Niang G."/>
            <person name="Scheremetjew M."/>
            <person name="Finn R."/>
            <person name="Kale V."/>
            <person name="Holt S."/>
            <person name="Cochrane G."/>
            <person name="Meng A."/>
            <person name="Brown T."/>
            <person name="Cohen L."/>
        </authorList>
    </citation>
    <scope>NUCLEOTIDE SEQUENCE</scope>
    <source>
        <strain evidence="5">CCMP1374</strain>
    </source>
</reference>
<evidence type="ECO:0000313" key="5">
    <source>
        <dbReference type="EMBL" id="CAD8504696.1"/>
    </source>
</evidence>
<name>A0A7S0HXF8_9EUKA</name>
<dbReference type="EMBL" id="HBEP01031362">
    <property type="protein sequence ID" value="CAD8504696.1"/>
    <property type="molecule type" value="Transcribed_RNA"/>
</dbReference>
<keyword evidence="4" id="KW-0732">Signal</keyword>
<feature type="chain" id="PRO_5031555113" evidence="4">
    <location>
        <begin position="22"/>
        <end position="263"/>
    </location>
</feature>
<proteinExistence type="predicted"/>
<dbReference type="PANTHER" id="PTHR24189">
    <property type="entry name" value="MYOTROPHIN"/>
    <property type="match status" value="1"/>
</dbReference>
<dbReference type="Gene3D" id="1.25.40.20">
    <property type="entry name" value="Ankyrin repeat-containing domain"/>
    <property type="match status" value="1"/>
</dbReference>
<keyword evidence="1" id="KW-0677">Repeat</keyword>
<feature type="repeat" description="ANK" evidence="3">
    <location>
        <begin position="167"/>
        <end position="199"/>
    </location>
</feature>
<dbReference type="InterPro" id="IPR002110">
    <property type="entry name" value="Ankyrin_rpt"/>
</dbReference>
<dbReference type="SMART" id="SM00248">
    <property type="entry name" value="ANK"/>
    <property type="match status" value="3"/>
</dbReference>
<dbReference type="PANTHER" id="PTHR24189:SF50">
    <property type="entry name" value="ANKYRIN REPEAT AND SOCS BOX PROTEIN 2"/>
    <property type="match status" value="1"/>
</dbReference>
<dbReference type="InterPro" id="IPR036770">
    <property type="entry name" value="Ankyrin_rpt-contain_sf"/>
</dbReference>
<dbReference type="PROSITE" id="PS50297">
    <property type="entry name" value="ANK_REP_REGION"/>
    <property type="match status" value="2"/>
</dbReference>
<keyword evidence="2 3" id="KW-0040">ANK repeat</keyword>
<dbReference type="AlphaFoldDB" id="A0A7S0HXF8"/>
<gene>
    <name evidence="5" type="ORF">PANT1444_LOCUS17694</name>
</gene>
<protein>
    <submittedName>
        <fullName evidence="5">Uncharacterized protein</fullName>
    </submittedName>
</protein>
<feature type="signal peptide" evidence="4">
    <location>
        <begin position="1"/>
        <end position="21"/>
    </location>
</feature>
<evidence type="ECO:0000256" key="1">
    <source>
        <dbReference type="ARBA" id="ARBA00022737"/>
    </source>
</evidence>
<organism evidence="5">
    <name type="scientific">Phaeocystis antarctica</name>
    <dbReference type="NCBI Taxonomy" id="33657"/>
    <lineage>
        <taxon>Eukaryota</taxon>
        <taxon>Haptista</taxon>
        <taxon>Haptophyta</taxon>
        <taxon>Prymnesiophyceae</taxon>
        <taxon>Phaeocystales</taxon>
        <taxon>Phaeocystaceae</taxon>
        <taxon>Phaeocystis</taxon>
    </lineage>
</organism>
<evidence type="ECO:0000256" key="3">
    <source>
        <dbReference type="PROSITE-ProRule" id="PRU00023"/>
    </source>
</evidence>
<dbReference type="SUPFAM" id="SSF48403">
    <property type="entry name" value="Ankyrin repeat"/>
    <property type="match status" value="1"/>
</dbReference>
<feature type="repeat" description="ANK" evidence="3">
    <location>
        <begin position="134"/>
        <end position="166"/>
    </location>
</feature>
<accession>A0A7S0HXF8</accession>
<evidence type="ECO:0000256" key="4">
    <source>
        <dbReference type="SAM" id="SignalP"/>
    </source>
</evidence>